<dbReference type="InParanoid" id="A0A2R5GFB0"/>
<proteinExistence type="inferred from homology"/>
<sequence>MPKSKRARVVHLTKTESRGRARKSELMDLVQQCCDEYKTIYLFSCDNMRSNPLKQLRMDMKDSRFMYGRNKVMRLALGKTKAEAYQPGMEKLAEKLHSEMGLLFTNTKAAEVEAKLGDFKEIDFARAGFKADRDIEVKAGPIVGEPSSSYEPLRKLMLPVKLNKGVIELEEDHRVCSKGDVLTPEQAQALKFFNVKLAEFRVKLLYRFRDGELTQLAEDTMETEGKADEDDEDDEVLDEDDF</sequence>
<comment type="caution">
    <text evidence="8">The sequence shown here is derived from an EMBL/GenBank/DDBJ whole genome shotgun (WGS) entry which is preliminary data.</text>
</comment>
<dbReference type="EMBL" id="BEYU01000052">
    <property type="protein sequence ID" value="GBG29009.1"/>
    <property type="molecule type" value="Genomic_DNA"/>
</dbReference>
<evidence type="ECO:0000256" key="4">
    <source>
        <dbReference type="ARBA" id="ARBA00023242"/>
    </source>
</evidence>
<evidence type="ECO:0000256" key="2">
    <source>
        <dbReference type="ARBA" id="ARBA00008889"/>
    </source>
</evidence>
<accession>A0A2R5GFB0</accession>
<dbReference type="Gene3D" id="3.30.70.1730">
    <property type="match status" value="1"/>
</dbReference>
<keyword evidence="8" id="KW-0689">Ribosomal protein</keyword>
<dbReference type="PANTHER" id="PTHR45841:SF1">
    <property type="entry name" value="MRNA TURNOVER PROTEIN 4 HOMOLOG"/>
    <property type="match status" value="1"/>
</dbReference>
<dbReference type="PANTHER" id="PTHR45841">
    <property type="entry name" value="MRNA TURNOVER PROTEIN 4 MRTO4"/>
    <property type="match status" value="1"/>
</dbReference>
<dbReference type="GO" id="GO:0030687">
    <property type="term" value="C:preribosome, large subunit precursor"/>
    <property type="evidence" value="ECO:0007669"/>
    <property type="project" value="TreeGrafter"/>
</dbReference>
<dbReference type="InterPro" id="IPR033867">
    <property type="entry name" value="Mrt4"/>
</dbReference>
<name>A0A2R5GFB0_9STRA</name>
<comment type="subunit">
    <text evidence="5">Associates with the pre-60S ribosomal particle.</text>
</comment>
<dbReference type="SUPFAM" id="SSF160369">
    <property type="entry name" value="Ribosomal protein L10-like"/>
    <property type="match status" value="1"/>
</dbReference>
<dbReference type="Proteomes" id="UP000241890">
    <property type="component" value="Unassembled WGS sequence"/>
</dbReference>
<dbReference type="InterPro" id="IPR001790">
    <property type="entry name" value="Ribosomal_uL10"/>
</dbReference>
<dbReference type="Pfam" id="PF17777">
    <property type="entry name" value="RL10P_insert"/>
    <property type="match status" value="1"/>
</dbReference>
<keyword evidence="5" id="KW-0690">Ribosome biogenesis</keyword>
<evidence type="ECO:0000256" key="1">
    <source>
        <dbReference type="ARBA" id="ARBA00004046"/>
    </source>
</evidence>
<dbReference type="GO" id="GO:0000027">
    <property type="term" value="P:ribosomal large subunit assembly"/>
    <property type="evidence" value="ECO:0007669"/>
    <property type="project" value="InterPro"/>
</dbReference>
<dbReference type="GO" id="GO:0000956">
    <property type="term" value="P:nuclear-transcribed mRNA catabolic process"/>
    <property type="evidence" value="ECO:0007669"/>
    <property type="project" value="TreeGrafter"/>
</dbReference>
<gene>
    <name evidence="8" type="ORF">FCC1311_052312</name>
</gene>
<dbReference type="InterPro" id="IPR043141">
    <property type="entry name" value="Ribosomal_uL10-like_sf"/>
</dbReference>
<comment type="function">
    <text evidence="1 5">Component of the ribosome assembly machinery. Nuclear paralog of the ribosomal protein P0, it binds pre-60S subunits at an early stage of assembly in the nucleolus, and is replaced by P0 in cytoplasmic pre-60S subunits and mature 80S ribosomes.</text>
</comment>
<keyword evidence="9" id="KW-1185">Reference proteome</keyword>
<keyword evidence="8" id="KW-0687">Ribonucleoprotein</keyword>
<evidence type="ECO:0000256" key="5">
    <source>
        <dbReference type="RuleBase" id="RU364039"/>
    </source>
</evidence>
<comment type="similarity">
    <text evidence="2 5">Belongs to the universal ribosomal protein uL10 family.</text>
</comment>
<evidence type="ECO:0000256" key="6">
    <source>
        <dbReference type="SAM" id="MobiDB-lite"/>
    </source>
</evidence>
<dbReference type="GO" id="GO:0003723">
    <property type="term" value="F:RNA binding"/>
    <property type="evidence" value="ECO:0007669"/>
    <property type="project" value="TreeGrafter"/>
</dbReference>
<dbReference type="OrthoDB" id="10262308at2759"/>
<evidence type="ECO:0000256" key="3">
    <source>
        <dbReference type="ARBA" id="ARBA00022490"/>
    </source>
</evidence>
<feature type="region of interest" description="Disordered" evidence="6">
    <location>
        <begin position="217"/>
        <end position="242"/>
    </location>
</feature>
<dbReference type="FunFam" id="3.30.70.1730:FF:000005">
    <property type="entry name" value="Ribosome assembly factor mrt4"/>
    <property type="match status" value="1"/>
</dbReference>
<dbReference type="InterPro" id="IPR051742">
    <property type="entry name" value="Ribosome_Assembly_uL10"/>
</dbReference>
<evidence type="ECO:0000313" key="9">
    <source>
        <dbReference type="Proteomes" id="UP000241890"/>
    </source>
</evidence>
<comment type="subcellular location">
    <subcellularLocation>
        <location evidence="5">Cytoplasm</location>
    </subcellularLocation>
    <subcellularLocation>
        <location evidence="5">Nucleus</location>
        <location evidence="5">Nucleolus</location>
    </subcellularLocation>
</comment>
<dbReference type="AlphaFoldDB" id="A0A2R5GFB0"/>
<evidence type="ECO:0000259" key="7">
    <source>
        <dbReference type="Pfam" id="PF17777"/>
    </source>
</evidence>
<dbReference type="FunCoup" id="A0A2R5GFB0">
    <property type="interactions" value="467"/>
</dbReference>
<dbReference type="Pfam" id="PF00466">
    <property type="entry name" value="Ribosomal_L10"/>
    <property type="match status" value="1"/>
</dbReference>
<organism evidence="8 9">
    <name type="scientific">Hondaea fermentalgiana</name>
    <dbReference type="NCBI Taxonomy" id="2315210"/>
    <lineage>
        <taxon>Eukaryota</taxon>
        <taxon>Sar</taxon>
        <taxon>Stramenopiles</taxon>
        <taxon>Bigyra</taxon>
        <taxon>Labyrinthulomycetes</taxon>
        <taxon>Thraustochytrida</taxon>
        <taxon>Thraustochytriidae</taxon>
        <taxon>Hondaea</taxon>
    </lineage>
</organism>
<evidence type="ECO:0000313" key="8">
    <source>
        <dbReference type="EMBL" id="GBG29009.1"/>
    </source>
</evidence>
<protein>
    <recommendedName>
        <fullName evidence="5">Ribosome assembly factor mrt4</fullName>
    </recommendedName>
</protein>
<feature type="compositionally biased region" description="Acidic residues" evidence="6">
    <location>
        <begin position="219"/>
        <end position="242"/>
    </location>
</feature>
<dbReference type="GO" id="GO:0005730">
    <property type="term" value="C:nucleolus"/>
    <property type="evidence" value="ECO:0007669"/>
    <property type="project" value="UniProtKB-SubCell"/>
</dbReference>
<dbReference type="InterPro" id="IPR043164">
    <property type="entry name" value="Ribosomal_uL10-like_insert_sf"/>
</dbReference>
<keyword evidence="3 5" id="KW-0963">Cytoplasm</keyword>
<dbReference type="GO" id="GO:0006364">
    <property type="term" value="P:rRNA processing"/>
    <property type="evidence" value="ECO:0007669"/>
    <property type="project" value="TreeGrafter"/>
</dbReference>
<dbReference type="GO" id="GO:0005737">
    <property type="term" value="C:cytoplasm"/>
    <property type="evidence" value="ECO:0007669"/>
    <property type="project" value="UniProtKB-SubCell"/>
</dbReference>
<feature type="domain" description="Large ribosomal subunit protein uL10-like insertion" evidence="7">
    <location>
        <begin position="125"/>
        <end position="195"/>
    </location>
</feature>
<keyword evidence="4 5" id="KW-0539">Nucleus</keyword>
<dbReference type="GO" id="GO:0005840">
    <property type="term" value="C:ribosome"/>
    <property type="evidence" value="ECO:0007669"/>
    <property type="project" value="UniProtKB-KW"/>
</dbReference>
<dbReference type="Gene3D" id="3.90.105.20">
    <property type="match status" value="1"/>
</dbReference>
<dbReference type="CDD" id="cd05796">
    <property type="entry name" value="Ribosomal_P0_like"/>
    <property type="match status" value="1"/>
</dbReference>
<dbReference type="InterPro" id="IPR040637">
    <property type="entry name" value="Ribosomal_uL10-like_insert"/>
</dbReference>
<reference evidence="8 9" key="1">
    <citation type="submission" date="2017-12" db="EMBL/GenBank/DDBJ databases">
        <title>Sequencing, de novo assembly and annotation of complete genome of a new Thraustochytrid species, strain FCC1311.</title>
        <authorList>
            <person name="Sedici K."/>
            <person name="Godart F."/>
            <person name="Aiese Cigliano R."/>
            <person name="Sanseverino W."/>
            <person name="Barakat M."/>
            <person name="Ortet P."/>
            <person name="Marechal E."/>
            <person name="Cagnac O."/>
            <person name="Amato A."/>
        </authorList>
    </citation>
    <scope>NUCLEOTIDE SEQUENCE [LARGE SCALE GENOMIC DNA]</scope>
</reference>